<evidence type="ECO:0000313" key="3">
    <source>
        <dbReference type="Proteomes" id="UP000265520"/>
    </source>
</evidence>
<feature type="region of interest" description="Disordered" evidence="1">
    <location>
        <begin position="38"/>
        <end position="64"/>
    </location>
</feature>
<accession>A0A392T3Y8</accession>
<dbReference type="Proteomes" id="UP000265520">
    <property type="component" value="Unassembled WGS sequence"/>
</dbReference>
<sequence>TSTTRTLADLRRVATFARGSTISDHFLAVRPFSSTAAVSSVSNSDPTLSSSSDSNGMHSFMLFR</sequence>
<keyword evidence="3" id="KW-1185">Reference proteome</keyword>
<protein>
    <submittedName>
        <fullName evidence="2">Uncharacterized protein</fullName>
    </submittedName>
</protein>
<feature type="compositionally biased region" description="Low complexity" evidence="1">
    <location>
        <begin position="38"/>
        <end position="55"/>
    </location>
</feature>
<dbReference type="AlphaFoldDB" id="A0A392T3Y8"/>
<feature type="non-terminal residue" evidence="2">
    <location>
        <position position="1"/>
    </location>
</feature>
<proteinExistence type="predicted"/>
<organism evidence="2 3">
    <name type="scientific">Trifolium medium</name>
    <dbReference type="NCBI Taxonomy" id="97028"/>
    <lineage>
        <taxon>Eukaryota</taxon>
        <taxon>Viridiplantae</taxon>
        <taxon>Streptophyta</taxon>
        <taxon>Embryophyta</taxon>
        <taxon>Tracheophyta</taxon>
        <taxon>Spermatophyta</taxon>
        <taxon>Magnoliopsida</taxon>
        <taxon>eudicotyledons</taxon>
        <taxon>Gunneridae</taxon>
        <taxon>Pentapetalae</taxon>
        <taxon>rosids</taxon>
        <taxon>fabids</taxon>
        <taxon>Fabales</taxon>
        <taxon>Fabaceae</taxon>
        <taxon>Papilionoideae</taxon>
        <taxon>50 kb inversion clade</taxon>
        <taxon>NPAAA clade</taxon>
        <taxon>Hologalegina</taxon>
        <taxon>IRL clade</taxon>
        <taxon>Trifolieae</taxon>
        <taxon>Trifolium</taxon>
    </lineage>
</organism>
<comment type="caution">
    <text evidence="2">The sequence shown here is derived from an EMBL/GenBank/DDBJ whole genome shotgun (WGS) entry which is preliminary data.</text>
</comment>
<dbReference type="EMBL" id="LXQA010489120">
    <property type="protein sequence ID" value="MCI55015.1"/>
    <property type="molecule type" value="Genomic_DNA"/>
</dbReference>
<name>A0A392T3Y8_9FABA</name>
<feature type="non-terminal residue" evidence="2">
    <location>
        <position position="64"/>
    </location>
</feature>
<evidence type="ECO:0000313" key="2">
    <source>
        <dbReference type="EMBL" id="MCI55015.1"/>
    </source>
</evidence>
<reference evidence="2 3" key="1">
    <citation type="journal article" date="2018" name="Front. Plant Sci.">
        <title>Red Clover (Trifolium pratense) and Zigzag Clover (T. medium) - A Picture of Genomic Similarities and Differences.</title>
        <authorList>
            <person name="Dluhosova J."/>
            <person name="Istvanek J."/>
            <person name="Nedelnik J."/>
            <person name="Repkova J."/>
        </authorList>
    </citation>
    <scope>NUCLEOTIDE SEQUENCE [LARGE SCALE GENOMIC DNA]</scope>
    <source>
        <strain evidence="3">cv. 10/8</strain>
        <tissue evidence="2">Leaf</tissue>
    </source>
</reference>
<evidence type="ECO:0000256" key="1">
    <source>
        <dbReference type="SAM" id="MobiDB-lite"/>
    </source>
</evidence>